<dbReference type="GO" id="GO:0008999">
    <property type="term" value="F:protein-N-terminal-alanine acetyltransferase activity"/>
    <property type="evidence" value="ECO:0007669"/>
    <property type="project" value="TreeGrafter"/>
</dbReference>
<keyword evidence="6" id="KW-1185">Reference proteome</keyword>
<feature type="domain" description="N-acetyltransferase" evidence="4">
    <location>
        <begin position="10"/>
        <end position="180"/>
    </location>
</feature>
<dbReference type="InterPro" id="IPR051531">
    <property type="entry name" value="N-acetyltransferase"/>
</dbReference>
<evidence type="ECO:0000256" key="3">
    <source>
        <dbReference type="ARBA" id="ARBA00038502"/>
    </source>
</evidence>
<evidence type="ECO:0000313" key="5">
    <source>
        <dbReference type="EMBL" id="GHA04356.1"/>
    </source>
</evidence>
<organism evidence="5 6">
    <name type="scientific">Arenicella chitinivorans</name>
    <dbReference type="NCBI Taxonomy" id="1329800"/>
    <lineage>
        <taxon>Bacteria</taxon>
        <taxon>Pseudomonadati</taxon>
        <taxon>Pseudomonadota</taxon>
        <taxon>Gammaproteobacteria</taxon>
        <taxon>Arenicellales</taxon>
        <taxon>Arenicellaceae</taxon>
        <taxon>Arenicella</taxon>
    </lineage>
</organism>
<keyword evidence="2" id="KW-0012">Acyltransferase</keyword>
<dbReference type="AlphaFoldDB" id="A0A918VIK0"/>
<dbReference type="RefSeq" id="WP_229794170.1">
    <property type="nucleotide sequence ID" value="NZ_BMXA01000002.1"/>
</dbReference>
<dbReference type="InterPro" id="IPR000182">
    <property type="entry name" value="GNAT_dom"/>
</dbReference>
<evidence type="ECO:0000259" key="4">
    <source>
        <dbReference type="PROSITE" id="PS51186"/>
    </source>
</evidence>
<dbReference type="GO" id="GO:0005737">
    <property type="term" value="C:cytoplasm"/>
    <property type="evidence" value="ECO:0007669"/>
    <property type="project" value="TreeGrafter"/>
</dbReference>
<dbReference type="PANTHER" id="PTHR43792">
    <property type="entry name" value="GNAT FAMILY, PUTATIVE (AFU_ORTHOLOGUE AFUA_3G00765)-RELATED-RELATED"/>
    <property type="match status" value="1"/>
</dbReference>
<dbReference type="EMBL" id="BMXA01000002">
    <property type="protein sequence ID" value="GHA04356.1"/>
    <property type="molecule type" value="Genomic_DNA"/>
</dbReference>
<keyword evidence="1" id="KW-0808">Transferase</keyword>
<name>A0A918VIK0_9GAMM</name>
<dbReference type="InterPro" id="IPR016181">
    <property type="entry name" value="Acyl_CoA_acyltransferase"/>
</dbReference>
<dbReference type="Gene3D" id="3.40.630.30">
    <property type="match status" value="1"/>
</dbReference>
<dbReference type="PANTHER" id="PTHR43792:SF8">
    <property type="entry name" value="[RIBOSOMAL PROTEIN US5]-ALANINE N-ACETYLTRANSFERASE"/>
    <property type="match status" value="1"/>
</dbReference>
<sequence length="180" mass="20186">MSVDNHDIAMQFEALSQEHVALLLQFESQNRDYFEQFIAPRPAGFYTEAGVQAHIQSALAQSGERGRQFYVAIKEHHIIARANLKRIVDDHYAEIGYRVSERAAGSGVASACVAFLVETARNSGLQTLSAIVMSNNRASERVLRKNQFDWVQSQPNAHMHRGDALHGFVYQRRLLDADSG</sequence>
<proteinExistence type="inferred from homology"/>
<dbReference type="SUPFAM" id="SSF55729">
    <property type="entry name" value="Acyl-CoA N-acyltransferases (Nat)"/>
    <property type="match status" value="1"/>
</dbReference>
<gene>
    <name evidence="5" type="ORF">GCM10008090_12130</name>
</gene>
<comment type="similarity">
    <text evidence="3">Belongs to the acetyltransferase family. RimJ subfamily.</text>
</comment>
<dbReference type="PROSITE" id="PS51186">
    <property type="entry name" value="GNAT"/>
    <property type="match status" value="1"/>
</dbReference>
<dbReference type="Pfam" id="PF13302">
    <property type="entry name" value="Acetyltransf_3"/>
    <property type="match status" value="1"/>
</dbReference>
<dbReference type="Proteomes" id="UP000614811">
    <property type="component" value="Unassembled WGS sequence"/>
</dbReference>
<comment type="caution">
    <text evidence="5">The sequence shown here is derived from an EMBL/GenBank/DDBJ whole genome shotgun (WGS) entry which is preliminary data.</text>
</comment>
<evidence type="ECO:0000313" key="6">
    <source>
        <dbReference type="Proteomes" id="UP000614811"/>
    </source>
</evidence>
<protein>
    <recommendedName>
        <fullName evidence="4">N-acetyltransferase domain-containing protein</fullName>
    </recommendedName>
</protein>
<evidence type="ECO:0000256" key="1">
    <source>
        <dbReference type="ARBA" id="ARBA00022679"/>
    </source>
</evidence>
<accession>A0A918VIK0</accession>
<reference evidence="5" key="2">
    <citation type="submission" date="2020-09" db="EMBL/GenBank/DDBJ databases">
        <authorList>
            <person name="Sun Q."/>
            <person name="Kim S."/>
        </authorList>
    </citation>
    <scope>NUCLEOTIDE SEQUENCE</scope>
    <source>
        <strain evidence="5">KCTC 12711</strain>
    </source>
</reference>
<evidence type="ECO:0000256" key="2">
    <source>
        <dbReference type="ARBA" id="ARBA00023315"/>
    </source>
</evidence>
<reference evidence="5" key="1">
    <citation type="journal article" date="2014" name="Int. J. Syst. Evol. Microbiol.">
        <title>Complete genome sequence of Corynebacterium casei LMG S-19264T (=DSM 44701T), isolated from a smear-ripened cheese.</title>
        <authorList>
            <consortium name="US DOE Joint Genome Institute (JGI-PGF)"/>
            <person name="Walter F."/>
            <person name="Albersmeier A."/>
            <person name="Kalinowski J."/>
            <person name="Ruckert C."/>
        </authorList>
    </citation>
    <scope>NUCLEOTIDE SEQUENCE</scope>
    <source>
        <strain evidence="5">KCTC 12711</strain>
    </source>
</reference>